<dbReference type="CDD" id="cd00165">
    <property type="entry name" value="S4"/>
    <property type="match status" value="1"/>
</dbReference>
<dbReference type="InterPro" id="IPR036986">
    <property type="entry name" value="S4_RNA-bd_sf"/>
</dbReference>
<dbReference type="Proteomes" id="UP001204144">
    <property type="component" value="Unassembled WGS sequence"/>
</dbReference>
<organism evidence="8 9">
    <name type="scientific">Lacihabitans soyangensis</name>
    <dbReference type="NCBI Taxonomy" id="869394"/>
    <lineage>
        <taxon>Bacteria</taxon>
        <taxon>Pseudomonadati</taxon>
        <taxon>Bacteroidota</taxon>
        <taxon>Cytophagia</taxon>
        <taxon>Cytophagales</taxon>
        <taxon>Leadbetterellaceae</taxon>
        <taxon>Lacihabitans</taxon>
    </lineage>
</organism>
<evidence type="ECO:0000256" key="3">
    <source>
        <dbReference type="ARBA" id="ARBA00023235"/>
    </source>
</evidence>
<comment type="catalytic activity">
    <reaction evidence="6">
        <text>a uridine in RNA = a pseudouridine in RNA</text>
        <dbReference type="Rhea" id="RHEA:48348"/>
        <dbReference type="Rhea" id="RHEA-COMP:12068"/>
        <dbReference type="Rhea" id="RHEA-COMP:12069"/>
        <dbReference type="ChEBI" id="CHEBI:65314"/>
        <dbReference type="ChEBI" id="CHEBI:65315"/>
    </reaction>
</comment>
<sequence>MNTLEKNIDAFDDEEDEIIETIVINVDPGQTFMRLDKYLSHHLKNISRNRIQNAIETDSVKVNENNVKPSYKVKPLDKITLSLAKASGIPSEVLPEDIPLNIVYEDDDLMIVNKSPEMVVHPGHGNYTGTLVNALVHHFANLPTGIDGKVRPGLVHRIDKGTSGLLVIAKTEYSMQFLAKQFADHTTERTYNALIWGEPKEPKGTINAHIGRGFKDRRISDVFPDGDYGKEAITHYEVIKNMRYVSLIKCNLETGRTHQIRAHMKYIGHTLFNDATYGGDKVLRGDLFSKYKQFVENCFEIIPRQALHAKSLGFIHPTTKEWMQFDSELPEDFTKVLEKWDHYLQFK</sequence>
<evidence type="ECO:0000313" key="9">
    <source>
        <dbReference type="Proteomes" id="UP001204144"/>
    </source>
</evidence>
<dbReference type="GO" id="GO:0003723">
    <property type="term" value="F:RNA binding"/>
    <property type="evidence" value="ECO:0007669"/>
    <property type="project" value="UniProtKB-KW"/>
</dbReference>
<gene>
    <name evidence="8" type="ORF">EGI31_23290</name>
</gene>
<reference evidence="8 9" key="1">
    <citation type="submission" date="2018-11" db="EMBL/GenBank/DDBJ databases">
        <title>Novel bacteria species description.</title>
        <authorList>
            <person name="Han J.-H."/>
        </authorList>
    </citation>
    <scope>NUCLEOTIDE SEQUENCE [LARGE SCALE GENOMIC DNA]</scope>
    <source>
        <strain evidence="8 9">KCTC23259</strain>
    </source>
</reference>
<evidence type="ECO:0000256" key="1">
    <source>
        <dbReference type="ARBA" id="ARBA00010876"/>
    </source>
</evidence>
<dbReference type="Gene3D" id="3.30.2350.10">
    <property type="entry name" value="Pseudouridine synthase"/>
    <property type="match status" value="1"/>
</dbReference>
<dbReference type="AlphaFoldDB" id="A0AAE3H870"/>
<evidence type="ECO:0000259" key="7">
    <source>
        <dbReference type="SMART" id="SM00363"/>
    </source>
</evidence>
<dbReference type="NCBIfam" id="TIGR00005">
    <property type="entry name" value="rluA_subfam"/>
    <property type="match status" value="1"/>
</dbReference>
<dbReference type="InterPro" id="IPR006224">
    <property type="entry name" value="PsdUridine_synth_RluA-like_CS"/>
</dbReference>
<dbReference type="SUPFAM" id="SSF55174">
    <property type="entry name" value="Alpha-L RNA-binding motif"/>
    <property type="match status" value="1"/>
</dbReference>
<dbReference type="PANTHER" id="PTHR21600:SF44">
    <property type="entry name" value="RIBOSOMAL LARGE SUBUNIT PSEUDOURIDINE SYNTHASE D"/>
    <property type="match status" value="1"/>
</dbReference>
<protein>
    <recommendedName>
        <fullName evidence="6">Pseudouridine synthase</fullName>
        <ecNumber evidence="6">5.4.99.-</ecNumber>
    </recommendedName>
</protein>
<dbReference type="GO" id="GO:0120159">
    <property type="term" value="F:rRNA pseudouridine synthase activity"/>
    <property type="evidence" value="ECO:0007669"/>
    <property type="project" value="UniProtKB-ARBA"/>
</dbReference>
<keyword evidence="2 5" id="KW-0694">RNA-binding</keyword>
<dbReference type="Gene3D" id="3.10.290.10">
    <property type="entry name" value="RNA-binding S4 domain"/>
    <property type="match status" value="1"/>
</dbReference>
<feature type="domain" description="RNA-binding S4" evidence="7">
    <location>
        <begin position="33"/>
        <end position="99"/>
    </location>
</feature>
<dbReference type="EC" id="5.4.99.-" evidence="6"/>
<dbReference type="InterPro" id="IPR006145">
    <property type="entry name" value="PsdUridine_synth_RsuA/RluA"/>
</dbReference>
<dbReference type="FunFam" id="3.30.2350.10:FF:000006">
    <property type="entry name" value="Pseudouridine synthase"/>
    <property type="match status" value="1"/>
</dbReference>
<dbReference type="InterPro" id="IPR050188">
    <property type="entry name" value="RluA_PseudoU_synthase"/>
</dbReference>
<dbReference type="CDD" id="cd02869">
    <property type="entry name" value="PseudoU_synth_RluA_like"/>
    <property type="match status" value="1"/>
</dbReference>
<dbReference type="InterPro" id="IPR002942">
    <property type="entry name" value="S4_RNA-bd"/>
</dbReference>
<evidence type="ECO:0000256" key="2">
    <source>
        <dbReference type="ARBA" id="ARBA00022884"/>
    </source>
</evidence>
<dbReference type="InterPro" id="IPR020103">
    <property type="entry name" value="PsdUridine_synth_cat_dom_sf"/>
</dbReference>
<dbReference type="RefSeq" id="WP_255039573.1">
    <property type="nucleotide sequence ID" value="NZ_RJUF01000193.1"/>
</dbReference>
<comment type="function">
    <text evidence="6">Responsible for synthesis of pseudouridine from uracil.</text>
</comment>
<evidence type="ECO:0000256" key="4">
    <source>
        <dbReference type="PIRSR" id="PIRSR606225-1"/>
    </source>
</evidence>
<dbReference type="SUPFAM" id="SSF55120">
    <property type="entry name" value="Pseudouridine synthase"/>
    <property type="match status" value="1"/>
</dbReference>
<dbReference type="PANTHER" id="PTHR21600">
    <property type="entry name" value="MITOCHONDRIAL RNA PSEUDOURIDINE SYNTHASE"/>
    <property type="match status" value="1"/>
</dbReference>
<evidence type="ECO:0000256" key="5">
    <source>
        <dbReference type="PROSITE-ProRule" id="PRU00182"/>
    </source>
</evidence>
<feature type="active site" evidence="4">
    <location>
        <position position="159"/>
    </location>
</feature>
<dbReference type="EMBL" id="RJUF01000193">
    <property type="protein sequence ID" value="MCP9765871.1"/>
    <property type="molecule type" value="Genomic_DNA"/>
</dbReference>
<keyword evidence="3 6" id="KW-0413">Isomerase</keyword>
<comment type="similarity">
    <text evidence="1 6">Belongs to the pseudouridine synthase RluA family.</text>
</comment>
<keyword evidence="9" id="KW-1185">Reference proteome</keyword>
<dbReference type="PROSITE" id="PS50889">
    <property type="entry name" value="S4"/>
    <property type="match status" value="1"/>
</dbReference>
<comment type="caution">
    <text evidence="8">The sequence shown here is derived from an EMBL/GenBank/DDBJ whole genome shotgun (WGS) entry which is preliminary data.</text>
</comment>
<dbReference type="SMART" id="SM00363">
    <property type="entry name" value="S4"/>
    <property type="match status" value="1"/>
</dbReference>
<accession>A0AAE3H870</accession>
<dbReference type="Pfam" id="PF01479">
    <property type="entry name" value="S4"/>
    <property type="match status" value="1"/>
</dbReference>
<evidence type="ECO:0000313" key="8">
    <source>
        <dbReference type="EMBL" id="MCP9765871.1"/>
    </source>
</evidence>
<proteinExistence type="inferred from homology"/>
<dbReference type="PROSITE" id="PS01129">
    <property type="entry name" value="PSI_RLU"/>
    <property type="match status" value="1"/>
</dbReference>
<dbReference type="InterPro" id="IPR006225">
    <property type="entry name" value="PsdUridine_synth_RluC/D"/>
</dbReference>
<name>A0AAE3H870_9BACT</name>
<dbReference type="GO" id="GO:0000455">
    <property type="term" value="P:enzyme-directed rRNA pseudouridine synthesis"/>
    <property type="evidence" value="ECO:0007669"/>
    <property type="project" value="TreeGrafter"/>
</dbReference>
<evidence type="ECO:0000256" key="6">
    <source>
        <dbReference type="RuleBase" id="RU362028"/>
    </source>
</evidence>
<dbReference type="Pfam" id="PF00849">
    <property type="entry name" value="PseudoU_synth_2"/>
    <property type="match status" value="1"/>
</dbReference>